<comment type="caution">
    <text evidence="8">The sequence shown here is derived from an EMBL/GenBank/DDBJ whole genome shotgun (WGS) entry which is preliminary data.</text>
</comment>
<dbReference type="Proteomes" id="UP001144372">
    <property type="component" value="Unassembled WGS sequence"/>
</dbReference>
<dbReference type="PANTHER" id="PTHR10201">
    <property type="entry name" value="MATRIX METALLOPROTEINASE"/>
    <property type="match status" value="1"/>
</dbReference>
<sequence>MKKFPLFLFSGLILFCFLSSTDAGAFEASKTDSGKLIKWAFPQETYRINASGGPSGSIKAIRRSAATWTNVTGSSFIFIYGGKTTSTAYGINDGENLMNFGKLPLGTLAENYNWYNPITGRVYDSDIKFNTRYKWATTGVAGYYDVQNIATHEMGHSLSLADLYGPGDTAKTMYGYSSESEIKKRSLTRDDINGIKYLYP</sequence>
<dbReference type="RefSeq" id="WP_281793538.1">
    <property type="nucleotide sequence ID" value="NZ_BSDR01000001.1"/>
</dbReference>
<feature type="domain" description="Peptidase M10 metallopeptidase" evidence="7">
    <location>
        <begin position="45"/>
        <end position="199"/>
    </location>
</feature>
<dbReference type="GO" id="GO:0006508">
    <property type="term" value="P:proteolysis"/>
    <property type="evidence" value="ECO:0007669"/>
    <property type="project" value="UniProtKB-KW"/>
</dbReference>
<dbReference type="Gene3D" id="3.40.390.10">
    <property type="entry name" value="Collagenase (Catalytic Domain)"/>
    <property type="match status" value="1"/>
</dbReference>
<dbReference type="GO" id="GO:0030574">
    <property type="term" value="P:collagen catabolic process"/>
    <property type="evidence" value="ECO:0007669"/>
    <property type="project" value="TreeGrafter"/>
</dbReference>
<dbReference type="GO" id="GO:0031012">
    <property type="term" value="C:extracellular matrix"/>
    <property type="evidence" value="ECO:0007669"/>
    <property type="project" value="InterPro"/>
</dbReference>
<dbReference type="PANTHER" id="PTHR10201:SF323">
    <property type="entry name" value="MATRIX METALLOPROTEINASE-21"/>
    <property type="match status" value="1"/>
</dbReference>
<keyword evidence="4" id="KW-0862">Zinc</keyword>
<evidence type="ECO:0000256" key="6">
    <source>
        <dbReference type="SAM" id="SignalP"/>
    </source>
</evidence>
<dbReference type="PRINTS" id="PR00138">
    <property type="entry name" value="MATRIXIN"/>
</dbReference>
<keyword evidence="5" id="KW-0482">Metalloprotease</keyword>
<proteinExistence type="predicted"/>
<evidence type="ECO:0000256" key="5">
    <source>
        <dbReference type="ARBA" id="ARBA00023049"/>
    </source>
</evidence>
<name>A0A9W6FTV2_9BACT</name>
<dbReference type="InterPro" id="IPR021190">
    <property type="entry name" value="Pept_M10A"/>
</dbReference>
<keyword evidence="9" id="KW-1185">Reference proteome</keyword>
<dbReference type="GO" id="GO:0030198">
    <property type="term" value="P:extracellular matrix organization"/>
    <property type="evidence" value="ECO:0007669"/>
    <property type="project" value="TreeGrafter"/>
</dbReference>
<dbReference type="GO" id="GO:0004222">
    <property type="term" value="F:metalloendopeptidase activity"/>
    <property type="evidence" value="ECO:0007669"/>
    <property type="project" value="InterPro"/>
</dbReference>
<dbReference type="SUPFAM" id="SSF55486">
    <property type="entry name" value="Metalloproteases ('zincins'), catalytic domain"/>
    <property type="match status" value="1"/>
</dbReference>
<dbReference type="AlphaFoldDB" id="A0A9W6FTV2"/>
<organism evidence="8 9">
    <name type="scientific">Desulforhabdus amnigena</name>
    <dbReference type="NCBI Taxonomy" id="40218"/>
    <lineage>
        <taxon>Bacteria</taxon>
        <taxon>Pseudomonadati</taxon>
        <taxon>Thermodesulfobacteriota</taxon>
        <taxon>Syntrophobacteria</taxon>
        <taxon>Syntrophobacterales</taxon>
        <taxon>Syntrophobacteraceae</taxon>
        <taxon>Desulforhabdus</taxon>
    </lineage>
</organism>
<dbReference type="InterPro" id="IPR024079">
    <property type="entry name" value="MetalloPept_cat_dom_sf"/>
</dbReference>
<keyword evidence="6" id="KW-0732">Signal</keyword>
<feature type="chain" id="PRO_5040999644" description="Peptidase M10 metallopeptidase domain-containing protein" evidence="6">
    <location>
        <begin position="26"/>
        <end position="200"/>
    </location>
</feature>
<keyword evidence="3" id="KW-0378">Hydrolase</keyword>
<keyword evidence="1" id="KW-0645">Protease</keyword>
<gene>
    <name evidence="8" type="ORF">DAMNIGENAA_17140</name>
</gene>
<feature type="signal peptide" evidence="6">
    <location>
        <begin position="1"/>
        <end position="25"/>
    </location>
</feature>
<dbReference type="GO" id="GO:0008270">
    <property type="term" value="F:zinc ion binding"/>
    <property type="evidence" value="ECO:0007669"/>
    <property type="project" value="InterPro"/>
</dbReference>
<accession>A0A9W6FTV2</accession>
<evidence type="ECO:0000259" key="7">
    <source>
        <dbReference type="Pfam" id="PF00413"/>
    </source>
</evidence>
<evidence type="ECO:0000313" key="8">
    <source>
        <dbReference type="EMBL" id="GLI34281.1"/>
    </source>
</evidence>
<reference evidence="8" key="1">
    <citation type="submission" date="2022-12" db="EMBL/GenBank/DDBJ databases">
        <title>Reference genome sequencing for broad-spectrum identification of bacterial and archaeal isolates by mass spectrometry.</title>
        <authorList>
            <person name="Sekiguchi Y."/>
            <person name="Tourlousse D.M."/>
        </authorList>
    </citation>
    <scope>NUCLEOTIDE SEQUENCE</scope>
    <source>
        <strain evidence="8">ASRB1</strain>
    </source>
</reference>
<evidence type="ECO:0000256" key="1">
    <source>
        <dbReference type="ARBA" id="ARBA00022670"/>
    </source>
</evidence>
<protein>
    <recommendedName>
        <fullName evidence="7">Peptidase M10 metallopeptidase domain-containing protein</fullName>
    </recommendedName>
</protein>
<dbReference type="InterPro" id="IPR001818">
    <property type="entry name" value="Pept_M10_metallopeptidase"/>
</dbReference>
<evidence type="ECO:0000256" key="4">
    <source>
        <dbReference type="ARBA" id="ARBA00022833"/>
    </source>
</evidence>
<evidence type="ECO:0000256" key="2">
    <source>
        <dbReference type="ARBA" id="ARBA00022723"/>
    </source>
</evidence>
<dbReference type="Pfam" id="PF00413">
    <property type="entry name" value="Peptidase_M10"/>
    <property type="match status" value="1"/>
</dbReference>
<evidence type="ECO:0000256" key="3">
    <source>
        <dbReference type="ARBA" id="ARBA00022801"/>
    </source>
</evidence>
<evidence type="ECO:0000313" key="9">
    <source>
        <dbReference type="Proteomes" id="UP001144372"/>
    </source>
</evidence>
<keyword evidence="2" id="KW-0479">Metal-binding</keyword>
<dbReference type="EMBL" id="BSDR01000001">
    <property type="protein sequence ID" value="GLI34281.1"/>
    <property type="molecule type" value="Genomic_DNA"/>
</dbReference>